<feature type="non-terminal residue" evidence="1">
    <location>
        <position position="1"/>
    </location>
</feature>
<feature type="non-terminal residue" evidence="1">
    <location>
        <position position="157"/>
    </location>
</feature>
<protein>
    <submittedName>
        <fullName evidence="1">18608_t:CDS:1</fullName>
    </submittedName>
</protein>
<reference evidence="1" key="1">
    <citation type="submission" date="2021-06" db="EMBL/GenBank/DDBJ databases">
        <authorList>
            <person name="Kallberg Y."/>
            <person name="Tangrot J."/>
            <person name="Rosling A."/>
        </authorList>
    </citation>
    <scope>NUCLEOTIDE SEQUENCE</scope>
    <source>
        <strain evidence="1">MA461A</strain>
    </source>
</reference>
<comment type="caution">
    <text evidence="1">The sequence shown here is derived from an EMBL/GenBank/DDBJ whole genome shotgun (WGS) entry which is preliminary data.</text>
</comment>
<organism evidence="1 2">
    <name type="scientific">Racocetra persica</name>
    <dbReference type="NCBI Taxonomy" id="160502"/>
    <lineage>
        <taxon>Eukaryota</taxon>
        <taxon>Fungi</taxon>
        <taxon>Fungi incertae sedis</taxon>
        <taxon>Mucoromycota</taxon>
        <taxon>Glomeromycotina</taxon>
        <taxon>Glomeromycetes</taxon>
        <taxon>Diversisporales</taxon>
        <taxon>Gigasporaceae</taxon>
        <taxon>Racocetra</taxon>
    </lineage>
</organism>
<gene>
    <name evidence="1" type="ORF">RPERSI_LOCUS21895</name>
</gene>
<proteinExistence type="predicted"/>
<sequence>RIVVAFGLSIAILLYASTQLVSLLDKNFLVVITEEAIIPPAMPGVFLCASNLPFATYTCNYNFMSFIPTSYGTIYDFPPFPCEESNNSSCIKFWFNSSFKTNFDIVLMSFNITLAPTLSTSNASFNLSEYLFPHLPFISELGPSPKYDPSFVNFSKI</sequence>
<evidence type="ECO:0000313" key="2">
    <source>
        <dbReference type="Proteomes" id="UP000789920"/>
    </source>
</evidence>
<keyword evidence="2" id="KW-1185">Reference proteome</keyword>
<evidence type="ECO:0000313" key="1">
    <source>
        <dbReference type="EMBL" id="CAG8805266.1"/>
    </source>
</evidence>
<name>A0ACA9RRB7_9GLOM</name>
<dbReference type="Proteomes" id="UP000789920">
    <property type="component" value="Unassembled WGS sequence"/>
</dbReference>
<dbReference type="EMBL" id="CAJVQC010065209">
    <property type="protein sequence ID" value="CAG8805266.1"/>
    <property type="molecule type" value="Genomic_DNA"/>
</dbReference>
<accession>A0ACA9RRB7</accession>